<dbReference type="AlphaFoldDB" id="A0A9P1IE39"/>
<reference evidence="1" key="1">
    <citation type="submission" date="2022-11" db="EMBL/GenBank/DDBJ databases">
        <authorList>
            <person name="Kikuchi T."/>
        </authorList>
    </citation>
    <scope>NUCLEOTIDE SEQUENCE</scope>
    <source>
        <strain evidence="1">PS1010</strain>
    </source>
</reference>
<dbReference type="EMBL" id="CANHGI010000002">
    <property type="protein sequence ID" value="CAI5443431.1"/>
    <property type="molecule type" value="Genomic_DNA"/>
</dbReference>
<protein>
    <submittedName>
        <fullName evidence="1">Uncharacterized protein</fullName>
    </submittedName>
</protein>
<accession>A0A9P1IE39</accession>
<gene>
    <name evidence="1" type="ORF">CAMP_LOCUS6068</name>
</gene>
<proteinExistence type="predicted"/>
<organism evidence="1 2">
    <name type="scientific">Caenorhabditis angaria</name>
    <dbReference type="NCBI Taxonomy" id="860376"/>
    <lineage>
        <taxon>Eukaryota</taxon>
        <taxon>Metazoa</taxon>
        <taxon>Ecdysozoa</taxon>
        <taxon>Nematoda</taxon>
        <taxon>Chromadorea</taxon>
        <taxon>Rhabditida</taxon>
        <taxon>Rhabditina</taxon>
        <taxon>Rhabditomorpha</taxon>
        <taxon>Rhabditoidea</taxon>
        <taxon>Rhabditidae</taxon>
        <taxon>Peloderinae</taxon>
        <taxon>Caenorhabditis</taxon>
    </lineage>
</organism>
<evidence type="ECO:0000313" key="2">
    <source>
        <dbReference type="Proteomes" id="UP001152747"/>
    </source>
</evidence>
<sequence>MLWLLFELRMEFQPVAIRLEWPTPKISGISLFFSSQSSSDSRHANINAKKSGKSSNLTCEHCLLPKILLNKKQFMEKLRKGEIKMFELPEDENKMMKCDMRLLAYRDVDGKLRYRYNLSENQKVKAGSQMDSLEQSVLN</sequence>
<evidence type="ECO:0000313" key="1">
    <source>
        <dbReference type="EMBL" id="CAI5443431.1"/>
    </source>
</evidence>
<keyword evidence="2" id="KW-1185">Reference proteome</keyword>
<dbReference type="Proteomes" id="UP001152747">
    <property type="component" value="Unassembled WGS sequence"/>
</dbReference>
<name>A0A9P1IE39_9PELO</name>
<comment type="caution">
    <text evidence="1">The sequence shown here is derived from an EMBL/GenBank/DDBJ whole genome shotgun (WGS) entry which is preliminary data.</text>
</comment>